<evidence type="ECO:0000256" key="6">
    <source>
        <dbReference type="ARBA" id="ARBA00022490"/>
    </source>
</evidence>
<dbReference type="InterPro" id="IPR027806">
    <property type="entry name" value="HARBI1_dom"/>
</dbReference>
<evidence type="ECO:0000256" key="10">
    <source>
        <dbReference type="ARBA" id="ARBA00023242"/>
    </source>
</evidence>
<evidence type="ECO:0000256" key="7">
    <source>
        <dbReference type="ARBA" id="ARBA00022722"/>
    </source>
</evidence>
<accession>A0ABM5L547</accession>
<comment type="similarity">
    <text evidence="4">Belongs to the HARBI1 family.</text>
</comment>
<keyword evidence="7" id="KW-0540">Nuclease</keyword>
<dbReference type="PRINTS" id="PR02086">
    <property type="entry name" value="PUTNUCHARBI1"/>
</dbReference>
<evidence type="ECO:0000256" key="9">
    <source>
        <dbReference type="ARBA" id="ARBA00022801"/>
    </source>
</evidence>
<evidence type="ECO:0000256" key="11">
    <source>
        <dbReference type="ARBA" id="ARBA00030126"/>
    </source>
</evidence>
<organism evidence="14 15">
    <name type="scientific">Diabrotica virgifera virgifera</name>
    <name type="common">western corn rootworm</name>
    <dbReference type="NCBI Taxonomy" id="50390"/>
    <lineage>
        <taxon>Eukaryota</taxon>
        <taxon>Metazoa</taxon>
        <taxon>Ecdysozoa</taxon>
        <taxon>Arthropoda</taxon>
        <taxon>Hexapoda</taxon>
        <taxon>Insecta</taxon>
        <taxon>Pterygota</taxon>
        <taxon>Neoptera</taxon>
        <taxon>Endopterygota</taxon>
        <taxon>Coleoptera</taxon>
        <taxon>Polyphaga</taxon>
        <taxon>Cucujiformia</taxon>
        <taxon>Chrysomeloidea</taxon>
        <taxon>Chrysomelidae</taxon>
        <taxon>Galerucinae</taxon>
        <taxon>Diabroticina</taxon>
        <taxon>Diabroticites</taxon>
        <taxon>Diabrotica</taxon>
    </lineage>
</organism>
<evidence type="ECO:0000256" key="12">
    <source>
        <dbReference type="ARBA" id="ARBA00045850"/>
    </source>
</evidence>
<sequence>MMNLSSSDEDLEEIVGLLNVPKNANFFEETVQQFNDQQFIQHFRLSRDLAVDLANKYERSHFHYQKGDSEKISPLKVIVTFLWFSSNEAAGYRDVSDRFGISISSLHKIVTNVTYFLSNMSRDVIKWPTNEEKVEIERHFRQKEFPGVIGIIDGTHIKINKPQEDPDSYLNRKHFYSIQAQVVCDNKKKIRDIFVGYPGSVHDSRVFRTSTLFDSLEEKCGEYFIIGDSGYPCLRHCLTPFQDRGNLTRRQRNYNYLLSKNRYLIEHCFGLLKQKFRQLYHLQMRNIDIATHFIRAMCVLHNISVDDNLELLEQVEQEEAPVIQEVNNEPQDERDGVMRRNEIMNSLRFQI</sequence>
<evidence type="ECO:0000256" key="8">
    <source>
        <dbReference type="ARBA" id="ARBA00022723"/>
    </source>
</evidence>
<evidence type="ECO:0000256" key="2">
    <source>
        <dbReference type="ARBA" id="ARBA00004123"/>
    </source>
</evidence>
<keyword evidence="10" id="KW-0539">Nucleus</keyword>
<evidence type="ECO:0000256" key="4">
    <source>
        <dbReference type="ARBA" id="ARBA00006958"/>
    </source>
</evidence>
<keyword evidence="15" id="KW-1185">Reference proteome</keyword>
<dbReference type="InterPro" id="IPR026103">
    <property type="entry name" value="HARBI1_animal"/>
</dbReference>
<dbReference type="Proteomes" id="UP001652700">
    <property type="component" value="Unplaced"/>
</dbReference>
<dbReference type="RefSeq" id="XP_050517564.1">
    <property type="nucleotide sequence ID" value="XM_050661607.1"/>
</dbReference>
<evidence type="ECO:0000313" key="15">
    <source>
        <dbReference type="Proteomes" id="UP001652700"/>
    </source>
</evidence>
<keyword evidence="6" id="KW-0963">Cytoplasm</keyword>
<protein>
    <recommendedName>
        <fullName evidence="5">Putative nuclease HARBI1</fullName>
    </recommendedName>
    <alternativeName>
        <fullName evidence="11">Harbinger transposase-derived nuclease</fullName>
    </alternativeName>
</protein>
<dbReference type="EnsemblMetazoa" id="XM_050661607.1">
    <property type="protein sequence ID" value="XP_050517564.1"/>
    <property type="gene ID" value="LOC126892145"/>
</dbReference>
<feature type="domain" description="DDE Tnp4" evidence="13">
    <location>
        <begin position="152"/>
        <end position="302"/>
    </location>
</feature>
<reference evidence="14" key="1">
    <citation type="submission" date="2025-05" db="UniProtKB">
        <authorList>
            <consortium name="EnsemblMetazoa"/>
        </authorList>
    </citation>
    <scope>IDENTIFICATION</scope>
</reference>
<dbReference type="Pfam" id="PF13359">
    <property type="entry name" value="DDE_Tnp_4"/>
    <property type="match status" value="1"/>
</dbReference>
<dbReference type="InterPro" id="IPR045249">
    <property type="entry name" value="HARBI1-like"/>
</dbReference>
<evidence type="ECO:0000256" key="3">
    <source>
        <dbReference type="ARBA" id="ARBA00004496"/>
    </source>
</evidence>
<evidence type="ECO:0000256" key="5">
    <source>
        <dbReference type="ARBA" id="ARBA00015519"/>
    </source>
</evidence>
<comment type="function">
    <text evidence="12">Transposase-derived protein that may have nuclease activity. Does not have transposase activity.</text>
</comment>
<keyword evidence="8" id="KW-0479">Metal-binding</keyword>
<dbReference type="GeneID" id="126892145"/>
<comment type="cofactor">
    <cofactor evidence="1">
        <name>a divalent metal cation</name>
        <dbReference type="ChEBI" id="CHEBI:60240"/>
    </cofactor>
</comment>
<proteinExistence type="inferred from homology"/>
<evidence type="ECO:0000259" key="13">
    <source>
        <dbReference type="Pfam" id="PF13359"/>
    </source>
</evidence>
<dbReference type="PANTHER" id="PTHR22930">
    <property type="match status" value="1"/>
</dbReference>
<keyword evidence="9" id="KW-0378">Hydrolase</keyword>
<comment type="subcellular location">
    <subcellularLocation>
        <location evidence="3">Cytoplasm</location>
    </subcellularLocation>
    <subcellularLocation>
        <location evidence="2">Nucleus</location>
    </subcellularLocation>
</comment>
<dbReference type="PANTHER" id="PTHR22930:SF85">
    <property type="entry name" value="GH03217P-RELATED"/>
    <property type="match status" value="1"/>
</dbReference>
<evidence type="ECO:0000313" key="14">
    <source>
        <dbReference type="EnsemblMetazoa" id="XP_050517564.1"/>
    </source>
</evidence>
<evidence type="ECO:0000256" key="1">
    <source>
        <dbReference type="ARBA" id="ARBA00001968"/>
    </source>
</evidence>
<name>A0ABM5L547_DIAVI</name>